<dbReference type="PANTHER" id="PTHR43646">
    <property type="entry name" value="GLYCOSYLTRANSFERASE"/>
    <property type="match status" value="1"/>
</dbReference>
<keyword evidence="2" id="KW-1003">Cell membrane</keyword>
<reference evidence="8" key="1">
    <citation type="submission" date="2021-02" db="EMBL/GenBank/DDBJ databases">
        <title>Natronogracilivirga saccharolytica gen. nov. sp. nov. a new anaerobic, haloalkiliphilic carbohydrate-fermenting bacterium from soda lake and proposing of Cyclonatronumiaceae fam. nov. in the phylum Balneolaeota.</title>
        <authorList>
            <person name="Zhilina T.N."/>
            <person name="Sorokin D.Y."/>
            <person name="Zavarzina D.G."/>
            <person name="Toshchakov S.V."/>
            <person name="Kublanov I.V."/>
        </authorList>
    </citation>
    <scope>NUCLEOTIDE SEQUENCE</scope>
    <source>
        <strain evidence="8">Z-1702</strain>
    </source>
</reference>
<dbReference type="InterPro" id="IPR001173">
    <property type="entry name" value="Glyco_trans_2-like"/>
</dbReference>
<dbReference type="Pfam" id="PF00535">
    <property type="entry name" value="Glycos_transf_2"/>
    <property type="match status" value="1"/>
</dbReference>
<evidence type="ECO:0000259" key="7">
    <source>
        <dbReference type="Pfam" id="PF00535"/>
    </source>
</evidence>
<evidence type="ECO:0000256" key="2">
    <source>
        <dbReference type="ARBA" id="ARBA00022475"/>
    </source>
</evidence>
<sequence>MHPLVSVIIPTYNADKHIQRCVRSVLEQDYPSDKTEIIIADNCSDDNTTGKAQELADNIIVTKECKYTGSPYSARNRGIEASGGEVIVLLDSDCVPEKQWLSRGTEALLAQKADVVGGGVVFRLDETATFGEMYDAIMNIRMKASVEQHRMAKTVNLFIKRSVFTDIGLFPEGWRSGGDVFWTRSLTAAGKQLVYCDSARVYKPPRKLKGLLKKQWRVATAQPRVWLRQKEYLTLLIHLAKIAIPPRTIRNNIKENGKPFMTRYVYRLFLLSLIVRPVMILGNISGVFQYLFSTRKHNAS</sequence>
<keyword evidence="4" id="KW-0808">Transferase</keyword>
<dbReference type="SUPFAM" id="SSF53448">
    <property type="entry name" value="Nucleotide-diphospho-sugar transferases"/>
    <property type="match status" value="1"/>
</dbReference>
<dbReference type="GO" id="GO:0016757">
    <property type="term" value="F:glycosyltransferase activity"/>
    <property type="evidence" value="ECO:0007669"/>
    <property type="project" value="UniProtKB-KW"/>
</dbReference>
<feature type="transmembrane region" description="Helical" evidence="6">
    <location>
        <begin position="268"/>
        <end position="292"/>
    </location>
</feature>
<dbReference type="PANTHER" id="PTHR43646:SF2">
    <property type="entry name" value="GLYCOSYLTRANSFERASE 2-LIKE DOMAIN-CONTAINING PROTEIN"/>
    <property type="match status" value="1"/>
</dbReference>
<keyword evidence="6" id="KW-1133">Transmembrane helix</keyword>
<accession>A0A8J7RHF3</accession>
<organism evidence="8 9">
    <name type="scientific">Natronogracilivirga saccharolytica</name>
    <dbReference type="NCBI Taxonomy" id="2812953"/>
    <lineage>
        <taxon>Bacteria</taxon>
        <taxon>Pseudomonadati</taxon>
        <taxon>Balneolota</taxon>
        <taxon>Balneolia</taxon>
        <taxon>Balneolales</taxon>
        <taxon>Cyclonatronaceae</taxon>
        <taxon>Natronogracilivirga</taxon>
    </lineage>
</organism>
<evidence type="ECO:0000313" key="8">
    <source>
        <dbReference type="EMBL" id="MBP3191257.1"/>
    </source>
</evidence>
<dbReference type="Gene3D" id="3.90.550.10">
    <property type="entry name" value="Spore Coat Polysaccharide Biosynthesis Protein SpsA, Chain A"/>
    <property type="match status" value="1"/>
</dbReference>
<keyword evidence="6" id="KW-0812">Transmembrane</keyword>
<evidence type="ECO:0000256" key="3">
    <source>
        <dbReference type="ARBA" id="ARBA00022676"/>
    </source>
</evidence>
<name>A0A8J7RHF3_9BACT</name>
<comment type="subcellular location">
    <subcellularLocation>
        <location evidence="1">Cell membrane</location>
    </subcellularLocation>
</comment>
<evidence type="ECO:0000313" key="9">
    <source>
        <dbReference type="Proteomes" id="UP000673975"/>
    </source>
</evidence>
<feature type="domain" description="Glycosyltransferase 2-like" evidence="7">
    <location>
        <begin position="6"/>
        <end position="136"/>
    </location>
</feature>
<dbReference type="AlphaFoldDB" id="A0A8J7RHF3"/>
<dbReference type="RefSeq" id="WP_210509572.1">
    <property type="nucleotide sequence ID" value="NZ_JAFIDN010000001.1"/>
</dbReference>
<evidence type="ECO:0000256" key="4">
    <source>
        <dbReference type="ARBA" id="ARBA00022679"/>
    </source>
</evidence>
<evidence type="ECO:0000256" key="6">
    <source>
        <dbReference type="SAM" id="Phobius"/>
    </source>
</evidence>
<evidence type="ECO:0000256" key="5">
    <source>
        <dbReference type="ARBA" id="ARBA00023136"/>
    </source>
</evidence>
<gene>
    <name evidence="8" type="ORF">NATSA_01135</name>
</gene>
<comment type="caution">
    <text evidence="8">The sequence shown here is derived from an EMBL/GenBank/DDBJ whole genome shotgun (WGS) entry which is preliminary data.</text>
</comment>
<proteinExistence type="predicted"/>
<protein>
    <submittedName>
        <fullName evidence="8">Glycosyltransferase</fullName>
    </submittedName>
</protein>
<dbReference type="EMBL" id="JAFIDN010000001">
    <property type="protein sequence ID" value="MBP3191257.1"/>
    <property type="molecule type" value="Genomic_DNA"/>
</dbReference>
<keyword evidence="5 6" id="KW-0472">Membrane</keyword>
<dbReference type="InterPro" id="IPR029044">
    <property type="entry name" value="Nucleotide-diphossugar_trans"/>
</dbReference>
<dbReference type="GO" id="GO:0005886">
    <property type="term" value="C:plasma membrane"/>
    <property type="evidence" value="ECO:0007669"/>
    <property type="project" value="UniProtKB-SubCell"/>
</dbReference>
<dbReference type="Proteomes" id="UP000673975">
    <property type="component" value="Unassembled WGS sequence"/>
</dbReference>
<keyword evidence="3" id="KW-0328">Glycosyltransferase</keyword>
<evidence type="ECO:0000256" key="1">
    <source>
        <dbReference type="ARBA" id="ARBA00004236"/>
    </source>
</evidence>
<keyword evidence="9" id="KW-1185">Reference proteome</keyword>